<dbReference type="EMBL" id="LLYB01000092">
    <property type="protein sequence ID" value="KRR19754.1"/>
    <property type="molecule type" value="Genomic_DNA"/>
</dbReference>
<dbReference type="AlphaFoldDB" id="A0A0R3MIF5"/>
<comment type="similarity">
    <text evidence="1">Belongs to the universal stress protein A family.</text>
</comment>
<dbReference type="Proteomes" id="UP000051660">
    <property type="component" value="Unassembled WGS sequence"/>
</dbReference>
<comment type="caution">
    <text evidence="2">The sequence shown here is derived from an EMBL/GenBank/DDBJ whole genome shotgun (WGS) entry which is preliminary data.</text>
</comment>
<protein>
    <recommendedName>
        <fullName evidence="4">Universal stress protein</fullName>
    </recommendedName>
</protein>
<evidence type="ECO:0000313" key="3">
    <source>
        <dbReference type="Proteomes" id="UP000051660"/>
    </source>
</evidence>
<proteinExistence type="inferred from homology"/>
<evidence type="ECO:0000313" key="2">
    <source>
        <dbReference type="EMBL" id="KRR19754.1"/>
    </source>
</evidence>
<evidence type="ECO:0000256" key="1">
    <source>
        <dbReference type="ARBA" id="ARBA00008791"/>
    </source>
</evidence>
<dbReference type="CDD" id="cd00293">
    <property type="entry name" value="USP-like"/>
    <property type="match status" value="1"/>
</dbReference>
<sequence length="291" mass="31742">MRKALGGPVMAIREILLPLVSYPVAIEEAAIKKSVSVAAHLNAQILAVSFEVDARPQDGTYTRPFSTRFTMEAPEHKPSVENAEQMMAVLEAAAREAGVGYRKAITRCAPEDFSSYLAHCARTIDLSLVPIRSYDEMHEKVVEGLIFQSGRPLLIFSEGGADRLPNSFEHAAIAWDHSQQATRAVADAMPFLQGAKTVTVFTVTDKETPTERESGEALVKHLAAHGITAGFEVIPKGGASIGKVFEAYVQKNAIDLLVMGAYRHSRLREFFMPGATYTVVGSPPCWVLMTH</sequence>
<reference evidence="2 3" key="1">
    <citation type="submission" date="2014-03" db="EMBL/GenBank/DDBJ databases">
        <title>Bradyrhizobium valentinum sp. nov., isolated from effective nodules of Lupinus mariae-josephae, a lupine endemic of basic-lime soils in Eastern Spain.</title>
        <authorList>
            <person name="Duran D."/>
            <person name="Rey L."/>
            <person name="Navarro A."/>
            <person name="Busquets A."/>
            <person name="Imperial J."/>
            <person name="Ruiz-Argueso T."/>
        </authorList>
    </citation>
    <scope>NUCLEOTIDE SEQUENCE [LARGE SCALE GENOMIC DNA]</scope>
    <source>
        <strain evidence="2 3">CCBAU 23086</strain>
    </source>
</reference>
<accession>A0A0R3MIF5</accession>
<dbReference type="PANTHER" id="PTHR46268:SF15">
    <property type="entry name" value="UNIVERSAL STRESS PROTEIN HP_0031"/>
    <property type="match status" value="1"/>
</dbReference>
<organism evidence="2 3">
    <name type="scientific">Bradyrhizobium lablabi</name>
    <dbReference type="NCBI Taxonomy" id="722472"/>
    <lineage>
        <taxon>Bacteria</taxon>
        <taxon>Pseudomonadati</taxon>
        <taxon>Pseudomonadota</taxon>
        <taxon>Alphaproteobacteria</taxon>
        <taxon>Hyphomicrobiales</taxon>
        <taxon>Nitrobacteraceae</taxon>
        <taxon>Bradyrhizobium</taxon>
    </lineage>
</organism>
<dbReference type="PANTHER" id="PTHR46268">
    <property type="entry name" value="STRESS RESPONSE PROTEIN NHAX"/>
    <property type="match status" value="1"/>
</dbReference>
<dbReference type="SUPFAM" id="SSF52402">
    <property type="entry name" value="Adenine nucleotide alpha hydrolases-like"/>
    <property type="match status" value="1"/>
</dbReference>
<gene>
    <name evidence="2" type="ORF">CQ14_38750</name>
</gene>
<evidence type="ECO:0008006" key="4">
    <source>
        <dbReference type="Google" id="ProtNLM"/>
    </source>
</evidence>
<name>A0A0R3MIF5_9BRAD</name>
<dbReference type="Gene3D" id="3.40.50.12370">
    <property type="match status" value="1"/>
</dbReference>